<dbReference type="Pfam" id="PF00698">
    <property type="entry name" value="Acyl_transf_1"/>
    <property type="match status" value="1"/>
</dbReference>
<dbReference type="InterPro" id="IPR024925">
    <property type="entry name" value="Malonyl_CoA-ACP_transAc"/>
</dbReference>
<comment type="caution">
    <text evidence="9">The sequence shown here is derived from an EMBL/GenBank/DDBJ whole genome shotgun (WGS) entry which is preliminary data.</text>
</comment>
<dbReference type="InterPro" id="IPR004410">
    <property type="entry name" value="Malonyl_CoA-ACP_transAc_FabD"/>
</dbReference>
<proteinExistence type="inferred from homology"/>
<evidence type="ECO:0000256" key="4">
    <source>
        <dbReference type="ARBA" id="ARBA00023315"/>
    </source>
</evidence>
<protein>
    <recommendedName>
        <fullName evidence="2 6">Malonyl CoA-acyl carrier protein transacylase</fullName>
        <ecNumber evidence="1 6">2.3.1.39</ecNumber>
    </recommendedName>
</protein>
<evidence type="ECO:0000256" key="5">
    <source>
        <dbReference type="ARBA" id="ARBA00048462"/>
    </source>
</evidence>
<evidence type="ECO:0000256" key="1">
    <source>
        <dbReference type="ARBA" id="ARBA00013258"/>
    </source>
</evidence>
<keyword evidence="4 6" id="KW-0012">Acyltransferase</keyword>
<evidence type="ECO:0000313" key="10">
    <source>
        <dbReference type="Proteomes" id="UP000295210"/>
    </source>
</evidence>
<evidence type="ECO:0000259" key="8">
    <source>
        <dbReference type="SMART" id="SM00827"/>
    </source>
</evidence>
<accession>A0A4R1L3R8</accession>
<evidence type="ECO:0000256" key="2">
    <source>
        <dbReference type="ARBA" id="ARBA00018953"/>
    </source>
</evidence>
<dbReference type="PANTHER" id="PTHR42681">
    <property type="entry name" value="MALONYL-COA-ACYL CARRIER PROTEIN TRANSACYLASE, MITOCHONDRIAL"/>
    <property type="match status" value="1"/>
</dbReference>
<dbReference type="InterPro" id="IPR016035">
    <property type="entry name" value="Acyl_Trfase/lysoPLipase"/>
</dbReference>
<feature type="domain" description="Malonyl-CoA:ACP transacylase (MAT)" evidence="8">
    <location>
        <begin position="9"/>
        <end position="315"/>
    </location>
</feature>
<dbReference type="InterPro" id="IPR001227">
    <property type="entry name" value="Ac_transferase_dom_sf"/>
</dbReference>
<dbReference type="RefSeq" id="WP_131996411.1">
    <property type="nucleotide sequence ID" value="NZ_SMGK01000003.1"/>
</dbReference>
<dbReference type="EC" id="2.3.1.39" evidence="1 6"/>
<evidence type="ECO:0000313" key="9">
    <source>
        <dbReference type="EMBL" id="TCK72698.1"/>
    </source>
</evidence>
<keyword evidence="10" id="KW-1185">Reference proteome</keyword>
<feature type="active site" evidence="7">
    <location>
        <position position="204"/>
    </location>
</feature>
<dbReference type="Proteomes" id="UP000295210">
    <property type="component" value="Unassembled WGS sequence"/>
</dbReference>
<sequence length="316" mass="33280">MNTNKIVFLFPGQGSQAVGMGRNLFEQFTEARQTFEEADDALGFSLSKLCFDGPEEQLRLTEFTQPAIFTVSIAAQRVLAAHGVTPAYVAGHSLGEYSANVAAGSISFRDAVTTVRSRGSFMQDAVPAGEGAMAAILGLPADVVIELCGKAAAETAAVVSAANINSPEQTVISGAVIAVERAAALAKEAGAKRTVMLPVSAPFHCALMLPAQDRLSELLLALPFADSQVPVAINVDATLETAADTLRDALIRQVSGAVRWVECIRLLTAQQPTHFIEVGPGKVLGGLMRQIDRSQPYLNVEDQASLDKTLAALKSS</sequence>
<dbReference type="Gene3D" id="3.40.366.10">
    <property type="entry name" value="Malonyl-Coenzyme A Acyl Carrier Protein, domain 2"/>
    <property type="match status" value="1"/>
</dbReference>
<dbReference type="SUPFAM" id="SSF52151">
    <property type="entry name" value="FabD/lysophospholipase-like"/>
    <property type="match status" value="1"/>
</dbReference>
<organism evidence="9 10">
    <name type="scientific">Acidipila rosea</name>
    <dbReference type="NCBI Taxonomy" id="768535"/>
    <lineage>
        <taxon>Bacteria</taxon>
        <taxon>Pseudomonadati</taxon>
        <taxon>Acidobacteriota</taxon>
        <taxon>Terriglobia</taxon>
        <taxon>Terriglobales</taxon>
        <taxon>Acidobacteriaceae</taxon>
        <taxon>Acidipila</taxon>
    </lineage>
</organism>
<keyword evidence="3 6" id="KW-0808">Transferase</keyword>
<dbReference type="FunFam" id="3.30.70.250:FF:000001">
    <property type="entry name" value="Malonyl CoA-acyl carrier protein transacylase"/>
    <property type="match status" value="1"/>
</dbReference>
<evidence type="ECO:0000256" key="3">
    <source>
        <dbReference type="ARBA" id="ARBA00022679"/>
    </source>
</evidence>
<dbReference type="PIRSF" id="PIRSF000446">
    <property type="entry name" value="Mct"/>
    <property type="match status" value="1"/>
</dbReference>
<evidence type="ECO:0000256" key="7">
    <source>
        <dbReference type="PIRSR" id="PIRSR000446-1"/>
    </source>
</evidence>
<dbReference type="InterPro" id="IPR016036">
    <property type="entry name" value="Malonyl_transacylase_ACP-bd"/>
</dbReference>
<dbReference type="SUPFAM" id="SSF55048">
    <property type="entry name" value="Probable ACP-binding domain of malonyl-CoA ACP transacylase"/>
    <property type="match status" value="1"/>
</dbReference>
<dbReference type="GO" id="GO:0004314">
    <property type="term" value="F:[acyl-carrier-protein] S-malonyltransferase activity"/>
    <property type="evidence" value="ECO:0007669"/>
    <property type="project" value="UniProtKB-EC"/>
</dbReference>
<dbReference type="InterPro" id="IPR014043">
    <property type="entry name" value="Acyl_transferase_dom"/>
</dbReference>
<name>A0A4R1L3R8_9BACT</name>
<dbReference type="GO" id="GO:0005829">
    <property type="term" value="C:cytosol"/>
    <property type="evidence" value="ECO:0007669"/>
    <property type="project" value="TreeGrafter"/>
</dbReference>
<dbReference type="AlphaFoldDB" id="A0A4R1L3R8"/>
<dbReference type="OrthoDB" id="9805460at2"/>
<dbReference type="Gene3D" id="3.30.70.250">
    <property type="entry name" value="Malonyl-CoA ACP transacylase, ACP-binding"/>
    <property type="match status" value="1"/>
</dbReference>
<feature type="active site" evidence="7">
    <location>
        <position position="93"/>
    </location>
</feature>
<evidence type="ECO:0000256" key="6">
    <source>
        <dbReference type="PIRNR" id="PIRNR000446"/>
    </source>
</evidence>
<dbReference type="GO" id="GO:0006633">
    <property type="term" value="P:fatty acid biosynthetic process"/>
    <property type="evidence" value="ECO:0007669"/>
    <property type="project" value="TreeGrafter"/>
</dbReference>
<dbReference type="EMBL" id="SMGK01000003">
    <property type="protein sequence ID" value="TCK72698.1"/>
    <property type="molecule type" value="Genomic_DNA"/>
</dbReference>
<dbReference type="InterPro" id="IPR050858">
    <property type="entry name" value="Mal-CoA-ACP_Trans/PKS_FabD"/>
</dbReference>
<dbReference type="SMART" id="SM00827">
    <property type="entry name" value="PKS_AT"/>
    <property type="match status" value="1"/>
</dbReference>
<dbReference type="PANTHER" id="PTHR42681:SF1">
    <property type="entry name" value="MALONYL-COA-ACYL CARRIER PROTEIN TRANSACYLASE, MITOCHONDRIAL"/>
    <property type="match status" value="1"/>
</dbReference>
<comment type="similarity">
    <text evidence="6">Belongs to the fabD family.</text>
</comment>
<gene>
    <name evidence="9" type="ORF">C7378_2286</name>
</gene>
<reference evidence="9 10" key="1">
    <citation type="submission" date="2019-03" db="EMBL/GenBank/DDBJ databases">
        <title>Genomic Encyclopedia of Type Strains, Phase IV (KMG-IV): sequencing the most valuable type-strain genomes for metagenomic binning, comparative biology and taxonomic classification.</title>
        <authorList>
            <person name="Goeker M."/>
        </authorList>
    </citation>
    <scope>NUCLEOTIDE SEQUENCE [LARGE SCALE GENOMIC DNA]</scope>
    <source>
        <strain evidence="9 10">DSM 103428</strain>
    </source>
</reference>
<comment type="catalytic activity">
    <reaction evidence="5 6">
        <text>holo-[ACP] + malonyl-CoA = malonyl-[ACP] + CoA</text>
        <dbReference type="Rhea" id="RHEA:41792"/>
        <dbReference type="Rhea" id="RHEA-COMP:9623"/>
        <dbReference type="Rhea" id="RHEA-COMP:9685"/>
        <dbReference type="ChEBI" id="CHEBI:57287"/>
        <dbReference type="ChEBI" id="CHEBI:57384"/>
        <dbReference type="ChEBI" id="CHEBI:64479"/>
        <dbReference type="ChEBI" id="CHEBI:78449"/>
        <dbReference type="EC" id="2.3.1.39"/>
    </reaction>
</comment>
<dbReference type="NCBIfam" id="TIGR00128">
    <property type="entry name" value="fabD"/>
    <property type="match status" value="1"/>
</dbReference>